<keyword evidence="1" id="KW-0175">Coiled coil</keyword>
<evidence type="ECO:0000313" key="3">
    <source>
        <dbReference type="EMBL" id="MBT2161304.1"/>
    </source>
</evidence>
<protein>
    <submittedName>
        <fullName evidence="3">Tail fiber domain-containing protein</fullName>
    </submittedName>
</protein>
<dbReference type="Pfam" id="PF13884">
    <property type="entry name" value="Peptidase_S74"/>
    <property type="match status" value="1"/>
</dbReference>
<dbReference type="Gene3D" id="1.10.10.10">
    <property type="entry name" value="Winged helix-like DNA-binding domain superfamily/Winged helix DNA-binding domain"/>
    <property type="match status" value="1"/>
</dbReference>
<feature type="coiled-coil region" evidence="1">
    <location>
        <begin position="248"/>
        <end position="289"/>
    </location>
</feature>
<evidence type="ECO:0000313" key="4">
    <source>
        <dbReference type="Proteomes" id="UP000740413"/>
    </source>
</evidence>
<evidence type="ECO:0000256" key="1">
    <source>
        <dbReference type="SAM" id="Coils"/>
    </source>
</evidence>
<name>A0ABS5WD19_9FLAO</name>
<gene>
    <name evidence="3" type="ORF">HW347_08495</name>
</gene>
<dbReference type="PROSITE" id="PS51688">
    <property type="entry name" value="ICA"/>
    <property type="match status" value="1"/>
</dbReference>
<feature type="domain" description="Peptidase S74" evidence="2">
    <location>
        <begin position="166"/>
        <end position="262"/>
    </location>
</feature>
<evidence type="ECO:0000259" key="2">
    <source>
        <dbReference type="PROSITE" id="PS51688"/>
    </source>
</evidence>
<dbReference type="Proteomes" id="UP000740413">
    <property type="component" value="Unassembled WGS sequence"/>
</dbReference>
<dbReference type="InterPro" id="IPR036388">
    <property type="entry name" value="WH-like_DNA-bd_sf"/>
</dbReference>
<proteinExistence type="predicted"/>
<reference evidence="4" key="1">
    <citation type="submission" date="2023-07" db="EMBL/GenBank/DDBJ databases">
        <title>Zobellia barbeyronii sp. nov., a new marine flavobacterium, isolated from green and red algae.</title>
        <authorList>
            <person name="Nedashkovskaya O.I."/>
            <person name="Otstavnykh N."/>
            <person name="Zhukova N."/>
            <person name="Guzev K."/>
            <person name="Chausova V."/>
            <person name="Tekutyeva L."/>
            <person name="Mikhailov V."/>
            <person name="Isaeva M."/>
        </authorList>
    </citation>
    <scope>NUCLEOTIDE SEQUENCE [LARGE SCALE GENOMIC DNA]</scope>
    <source>
        <strain evidence="4">KMM 6746</strain>
    </source>
</reference>
<dbReference type="EMBL" id="JACATN010000002">
    <property type="protein sequence ID" value="MBT2161304.1"/>
    <property type="molecule type" value="Genomic_DNA"/>
</dbReference>
<accession>A0ABS5WD19</accession>
<keyword evidence="4" id="KW-1185">Reference proteome</keyword>
<sequence>MATDIKLEDSSIEMFGEVHITKPGKLIIGKDDTKTSITNNTITTNSLFVNKVLSARKILNAKKLNCPTATIGNLNIAIEVPKDGGNVEVKPGKITFAKGTTALTEDKIESKTISAGNFIGMKAKLSALEVNGLIDGSETFISGGSITTKKITVSGEIDAKKFNVVSDARYKKDIKALTNSLDKILNLQGVSFNWEENDLTGLNPPKEKQLGFIAQDVEKILPNAVSKDDSGHLSVDYISVIPLLVEGVKTQQEKIQSQNEQAKLVSEENKHLNKRVSDTEHRMSDLEKKLAAFLSHR</sequence>
<organism evidence="3 4">
    <name type="scientific">Zobellia barbeyronii</name>
    <dbReference type="NCBI Taxonomy" id="2748009"/>
    <lineage>
        <taxon>Bacteria</taxon>
        <taxon>Pseudomonadati</taxon>
        <taxon>Bacteroidota</taxon>
        <taxon>Flavobacteriia</taxon>
        <taxon>Flavobacteriales</taxon>
        <taxon>Flavobacteriaceae</taxon>
        <taxon>Zobellia</taxon>
    </lineage>
</organism>
<dbReference type="RefSeq" id="WP_214611444.1">
    <property type="nucleotide sequence ID" value="NZ_JACATN010000002.1"/>
</dbReference>
<dbReference type="InterPro" id="IPR030392">
    <property type="entry name" value="S74_ICA"/>
</dbReference>
<comment type="caution">
    <text evidence="3">The sequence shown here is derived from an EMBL/GenBank/DDBJ whole genome shotgun (WGS) entry which is preliminary data.</text>
</comment>